<keyword evidence="4 7" id="KW-0472">Membrane</keyword>
<evidence type="ECO:0000256" key="6">
    <source>
        <dbReference type="SAM" id="MobiDB-lite"/>
    </source>
</evidence>
<accession>A0A8K0K4X4</accession>
<evidence type="ECO:0000313" key="9">
    <source>
        <dbReference type="Proteomes" id="UP000792457"/>
    </source>
</evidence>
<gene>
    <name evidence="8" type="ORF">J437_LFUL003907</name>
</gene>
<dbReference type="GO" id="GO:0005783">
    <property type="term" value="C:endoplasmic reticulum"/>
    <property type="evidence" value="ECO:0007669"/>
    <property type="project" value="TreeGrafter"/>
</dbReference>
<reference evidence="8" key="1">
    <citation type="submission" date="2013-04" db="EMBL/GenBank/DDBJ databases">
        <authorList>
            <person name="Qu J."/>
            <person name="Murali S.C."/>
            <person name="Bandaranaike D."/>
            <person name="Bellair M."/>
            <person name="Blankenburg K."/>
            <person name="Chao H."/>
            <person name="Dinh H."/>
            <person name="Doddapaneni H."/>
            <person name="Downs B."/>
            <person name="Dugan-Rocha S."/>
            <person name="Elkadiri S."/>
            <person name="Gnanaolivu R.D."/>
            <person name="Hernandez B."/>
            <person name="Javaid M."/>
            <person name="Jayaseelan J.C."/>
            <person name="Lee S."/>
            <person name="Li M."/>
            <person name="Ming W."/>
            <person name="Munidasa M."/>
            <person name="Muniz J."/>
            <person name="Nguyen L."/>
            <person name="Ongeri F."/>
            <person name="Osuji N."/>
            <person name="Pu L.-L."/>
            <person name="Puazo M."/>
            <person name="Qu C."/>
            <person name="Quiroz J."/>
            <person name="Raj R."/>
            <person name="Weissenberger G."/>
            <person name="Xin Y."/>
            <person name="Zou X."/>
            <person name="Han Y."/>
            <person name="Richards S."/>
            <person name="Worley K."/>
            <person name="Muzny D."/>
            <person name="Gibbs R."/>
        </authorList>
    </citation>
    <scope>NUCLEOTIDE SEQUENCE</scope>
    <source>
        <strain evidence="8">Sampled in the wild</strain>
    </source>
</reference>
<evidence type="ECO:0000256" key="3">
    <source>
        <dbReference type="ARBA" id="ARBA00022989"/>
    </source>
</evidence>
<feature type="transmembrane region" description="Helical" evidence="7">
    <location>
        <begin position="418"/>
        <end position="441"/>
    </location>
</feature>
<feature type="transmembrane region" description="Helical" evidence="7">
    <location>
        <begin position="245"/>
        <end position="264"/>
    </location>
</feature>
<dbReference type="EMBL" id="KZ308371">
    <property type="protein sequence ID" value="KAG8228430.1"/>
    <property type="molecule type" value="Genomic_DNA"/>
</dbReference>
<feature type="transmembrane region" description="Helical" evidence="7">
    <location>
        <begin position="343"/>
        <end position="364"/>
    </location>
</feature>
<dbReference type="Pfam" id="PF03062">
    <property type="entry name" value="MBOAT"/>
    <property type="match status" value="1"/>
</dbReference>
<dbReference type="GO" id="GO:0016020">
    <property type="term" value="C:membrane"/>
    <property type="evidence" value="ECO:0007669"/>
    <property type="project" value="UniProtKB-SubCell"/>
</dbReference>
<feature type="compositionally biased region" description="Basic and acidic residues" evidence="6">
    <location>
        <begin position="457"/>
        <end position="478"/>
    </location>
</feature>
<dbReference type="InterPro" id="IPR004299">
    <property type="entry name" value="MBOAT_fam"/>
</dbReference>
<evidence type="ECO:0000313" key="8">
    <source>
        <dbReference type="EMBL" id="KAG8228430.1"/>
    </source>
</evidence>
<proteinExistence type="inferred from homology"/>
<feature type="transmembrane region" description="Helical" evidence="7">
    <location>
        <begin position="319"/>
        <end position="337"/>
    </location>
</feature>
<dbReference type="Proteomes" id="UP000792457">
    <property type="component" value="Unassembled WGS sequence"/>
</dbReference>
<keyword evidence="2 7" id="KW-0812">Transmembrane</keyword>
<feature type="transmembrane region" description="Helical" evidence="7">
    <location>
        <begin position="7"/>
        <end position="25"/>
    </location>
</feature>
<dbReference type="PANTHER" id="PTHR13285:SF18">
    <property type="entry name" value="PROTEIN-CYSTEINE N-PALMITOYLTRANSFERASE RASP"/>
    <property type="match status" value="1"/>
</dbReference>
<dbReference type="AlphaFoldDB" id="A0A8K0K4X4"/>
<dbReference type="GO" id="GO:0016409">
    <property type="term" value="F:palmitoyltransferase activity"/>
    <property type="evidence" value="ECO:0007669"/>
    <property type="project" value="TreeGrafter"/>
</dbReference>
<dbReference type="OrthoDB" id="420606at2759"/>
<evidence type="ECO:0000256" key="4">
    <source>
        <dbReference type="ARBA" id="ARBA00023136"/>
    </source>
</evidence>
<organism evidence="8 9">
    <name type="scientific">Ladona fulva</name>
    <name type="common">Scarce chaser dragonfly</name>
    <name type="synonym">Libellula fulva</name>
    <dbReference type="NCBI Taxonomy" id="123851"/>
    <lineage>
        <taxon>Eukaryota</taxon>
        <taxon>Metazoa</taxon>
        <taxon>Ecdysozoa</taxon>
        <taxon>Arthropoda</taxon>
        <taxon>Hexapoda</taxon>
        <taxon>Insecta</taxon>
        <taxon>Pterygota</taxon>
        <taxon>Palaeoptera</taxon>
        <taxon>Odonata</taxon>
        <taxon>Epiprocta</taxon>
        <taxon>Anisoptera</taxon>
        <taxon>Libelluloidea</taxon>
        <taxon>Libellulidae</taxon>
        <taxon>Ladona</taxon>
    </lineage>
</organism>
<evidence type="ECO:0000256" key="7">
    <source>
        <dbReference type="SAM" id="Phobius"/>
    </source>
</evidence>
<feature type="transmembrane region" description="Helical" evidence="7">
    <location>
        <begin position="92"/>
        <end position="110"/>
    </location>
</feature>
<evidence type="ECO:0000256" key="2">
    <source>
        <dbReference type="ARBA" id="ARBA00022692"/>
    </source>
</evidence>
<evidence type="ECO:0000256" key="5">
    <source>
        <dbReference type="ARBA" id="ARBA00038268"/>
    </source>
</evidence>
<feature type="transmembrane region" description="Helical" evidence="7">
    <location>
        <begin position="122"/>
        <end position="147"/>
    </location>
</feature>
<dbReference type="InterPro" id="IPR051085">
    <property type="entry name" value="MB_O-acyltransferase"/>
</dbReference>
<feature type="transmembrane region" description="Helical" evidence="7">
    <location>
        <begin position="385"/>
        <end position="406"/>
    </location>
</feature>
<comment type="subcellular location">
    <subcellularLocation>
        <location evidence="1">Membrane</location>
        <topology evidence="1">Multi-pass membrane protein</topology>
    </subcellularLocation>
</comment>
<feature type="transmembrane region" description="Helical" evidence="7">
    <location>
        <begin position="204"/>
        <end position="225"/>
    </location>
</feature>
<comment type="similarity">
    <text evidence="5">Belongs to the membrane-bound acyltransferase family. HHAT subfamily.</text>
</comment>
<keyword evidence="9" id="KW-1185">Reference proteome</keyword>
<reference evidence="8" key="2">
    <citation type="submission" date="2017-10" db="EMBL/GenBank/DDBJ databases">
        <title>Ladona fulva Genome sequencing and assembly.</title>
        <authorList>
            <person name="Murali S."/>
            <person name="Richards S."/>
            <person name="Bandaranaike D."/>
            <person name="Bellair M."/>
            <person name="Blankenburg K."/>
            <person name="Chao H."/>
            <person name="Dinh H."/>
            <person name="Doddapaneni H."/>
            <person name="Dugan-Rocha S."/>
            <person name="Elkadiri S."/>
            <person name="Gnanaolivu R."/>
            <person name="Hernandez B."/>
            <person name="Skinner E."/>
            <person name="Javaid M."/>
            <person name="Lee S."/>
            <person name="Li M."/>
            <person name="Ming W."/>
            <person name="Munidasa M."/>
            <person name="Muniz J."/>
            <person name="Nguyen L."/>
            <person name="Hughes D."/>
            <person name="Osuji N."/>
            <person name="Pu L.-L."/>
            <person name="Puazo M."/>
            <person name="Qu C."/>
            <person name="Quiroz J."/>
            <person name="Raj R."/>
            <person name="Weissenberger G."/>
            <person name="Xin Y."/>
            <person name="Zou X."/>
            <person name="Han Y."/>
            <person name="Worley K."/>
            <person name="Muzny D."/>
            <person name="Gibbs R."/>
        </authorList>
    </citation>
    <scope>NUCLEOTIDE SEQUENCE</scope>
    <source>
        <strain evidence="8">Sampled in the wild</strain>
    </source>
</reference>
<keyword evidence="3 7" id="KW-1133">Transmembrane helix</keyword>
<evidence type="ECO:0008006" key="10">
    <source>
        <dbReference type="Google" id="ProtNLM"/>
    </source>
</evidence>
<comment type="caution">
    <text evidence="8">The sequence shown here is derived from an EMBL/GenBank/DDBJ whole genome shotgun (WGS) entry which is preliminary data.</text>
</comment>
<sequence length="478" mass="55804">MSHLNKIELFLYFFTWTGGVLYSIYKVYEVGNLFAQHIQYDDFSPGWPIIGRMKDISDFEWNSMIPLLTSLMPWFFCHVLVNEVIRLYNRKLLPYSYFITGSICVLNYYGPAILVVFALQPVIFYCALWFKSTAIIWLCSLLLMFILNMNPMVHLKEVLELQGDDEYLISVTLCWIHLRCISFCLECLMVDDRRDKEKISKRNFISFLSYVFYLPLMFLGPVMLYKDFEDGPDIVLGMDSWTLFGLGYCMGQFFMNKYTVLYGLSTTFARFEQFNAPTHPKCIGRIHLYSDMWKHFDVGLYSFLVRYIYVPTCGKSRNLAKKYFASFLCFGFVYVWHGTTGYIFVWAMLNFIGIAIEGLAKAIYYSTSYSQWEARIFTPNGARRFQAMIASPLLMMSALSNFYFFAGMEVGNIFVQKIVEGWCSITLVVLVFVYCCCHVSIEAKEQEKRKRALNQNEKAEEEVKVTSASEKFEHTHFA</sequence>
<evidence type="ECO:0000256" key="1">
    <source>
        <dbReference type="ARBA" id="ARBA00004141"/>
    </source>
</evidence>
<name>A0A8K0K4X4_LADFU</name>
<dbReference type="PANTHER" id="PTHR13285">
    <property type="entry name" value="ACYLTRANSFERASE"/>
    <property type="match status" value="1"/>
</dbReference>
<feature type="region of interest" description="Disordered" evidence="6">
    <location>
        <begin position="453"/>
        <end position="478"/>
    </location>
</feature>
<protein>
    <recommendedName>
        <fullName evidence="10">Protein-cysteine N-palmitoyltransferase Rasp</fullName>
    </recommendedName>
</protein>